<dbReference type="SUPFAM" id="SSF55874">
    <property type="entry name" value="ATPase domain of HSP90 chaperone/DNA topoisomerase II/histidine kinase"/>
    <property type="match status" value="1"/>
</dbReference>
<evidence type="ECO:0000256" key="11">
    <source>
        <dbReference type="ARBA" id="ARBA00022989"/>
    </source>
</evidence>
<dbReference type="InterPro" id="IPR003660">
    <property type="entry name" value="HAMP_dom"/>
</dbReference>
<keyword evidence="11" id="KW-1133">Transmembrane helix</keyword>
<dbReference type="GO" id="GO:0005886">
    <property type="term" value="C:plasma membrane"/>
    <property type="evidence" value="ECO:0007669"/>
    <property type="project" value="UniProtKB-SubCell"/>
</dbReference>
<keyword evidence="4 14" id="KW-0997">Cell inner membrane</keyword>
<dbReference type="InterPro" id="IPR036097">
    <property type="entry name" value="HisK_dim/P_sf"/>
</dbReference>
<dbReference type="InterPro" id="IPR003594">
    <property type="entry name" value="HATPase_dom"/>
</dbReference>
<name>A0A084XX71_9PROT</name>
<dbReference type="EMBL" id="JDSS02000034">
    <property type="protein sequence ID" value="KFB67065.1"/>
    <property type="molecule type" value="Genomic_DNA"/>
</dbReference>
<evidence type="ECO:0000256" key="10">
    <source>
        <dbReference type="ARBA" id="ARBA00022840"/>
    </source>
</evidence>
<evidence type="ECO:0000313" key="17">
    <source>
        <dbReference type="EMBL" id="KFB67065.1"/>
    </source>
</evidence>
<evidence type="ECO:0000256" key="3">
    <source>
        <dbReference type="ARBA" id="ARBA00022475"/>
    </source>
</evidence>
<dbReference type="SMART" id="SM00388">
    <property type="entry name" value="HisKA"/>
    <property type="match status" value="1"/>
</dbReference>
<reference evidence="17 18" key="1">
    <citation type="submission" date="2014-07" db="EMBL/GenBank/DDBJ databases">
        <title>Expanding our view of genomic diversity in Candidatus Accumulibacter clades.</title>
        <authorList>
            <person name="Skennerton C.T."/>
            <person name="Barr J.J."/>
            <person name="Slater F.R."/>
            <person name="Bond P.L."/>
            <person name="Tyson G.W."/>
        </authorList>
    </citation>
    <scope>NUCLEOTIDE SEQUENCE [LARGE SCALE GENOMIC DNA]</scope>
    <source>
        <strain evidence="18">SK-01</strain>
    </source>
</reference>
<dbReference type="Gene3D" id="1.10.287.130">
    <property type="match status" value="1"/>
</dbReference>
<dbReference type="EC" id="2.7.13.3" evidence="14"/>
<evidence type="ECO:0000256" key="2">
    <source>
        <dbReference type="ARBA" id="ARBA00004533"/>
    </source>
</evidence>
<comment type="subcellular location">
    <subcellularLocation>
        <location evidence="2 14">Cell inner membrane</location>
    </subcellularLocation>
</comment>
<sequence>MKPAAPRSLRRWLSRGLALLTLVGLGLVCAAVYVATHLSLASRQAVSLEQHRQVIEHLVEELTTPGDLAILRHKLDDFFAGRSDLRLRLRSASGQWVYGADDRGLLMLANEKRVVFEIASPTHPFALMQAELTLDVSSDDQLLRGLAWTLAACALTGTIAISLGGAWLVRRALEPVNELAQQAMRLVPERLAERLDGAAQAEEVQPLVQQFNAVLERLQGAYIQLEGFNADVAHELRTPLTTLIGQTELALKGKGDAAELRDIMGSNLEELHRLSSLVHDMLFLSNADRGVKARTRTISSLAALAREVAEYHEAPLLEARLTIGIIGDAVACVDGRLVRQALSNLLSNATRYAQPGTTIEVDIHEAAPGEVALSVTNTGPEIAEEHLSRLFDRFYRVDAARKHGEDNNYGLGLAIVAAIARMHGGRTFARSSQGMTTIGFSVPYSDR</sequence>
<dbReference type="GO" id="GO:0000155">
    <property type="term" value="F:phosphorelay sensor kinase activity"/>
    <property type="evidence" value="ECO:0007669"/>
    <property type="project" value="InterPro"/>
</dbReference>
<dbReference type="InterPro" id="IPR005467">
    <property type="entry name" value="His_kinase_dom"/>
</dbReference>
<keyword evidence="12 14" id="KW-0902">Two-component regulatory system</keyword>
<dbReference type="Pfam" id="PF02518">
    <property type="entry name" value="HATPase_c"/>
    <property type="match status" value="1"/>
</dbReference>
<dbReference type="GO" id="GO:0005524">
    <property type="term" value="F:ATP binding"/>
    <property type="evidence" value="ECO:0007669"/>
    <property type="project" value="UniProtKB-KW"/>
</dbReference>
<dbReference type="PRINTS" id="PR00344">
    <property type="entry name" value="BCTRLSENSOR"/>
</dbReference>
<keyword evidence="13" id="KW-0472">Membrane</keyword>
<dbReference type="SUPFAM" id="SSF47384">
    <property type="entry name" value="Homodimeric domain of signal transducing histidine kinase"/>
    <property type="match status" value="1"/>
</dbReference>
<gene>
    <name evidence="17" type="primary">czcS_2</name>
    <name evidence="17" type="ORF">CAPSK01_003582</name>
</gene>
<keyword evidence="9 14" id="KW-0418">Kinase</keyword>
<dbReference type="PANTHER" id="PTHR45436">
    <property type="entry name" value="SENSOR HISTIDINE KINASE YKOH"/>
    <property type="match status" value="1"/>
</dbReference>
<accession>A0A084XX71</accession>
<dbReference type="SMART" id="SM00304">
    <property type="entry name" value="HAMP"/>
    <property type="match status" value="1"/>
</dbReference>
<evidence type="ECO:0000256" key="9">
    <source>
        <dbReference type="ARBA" id="ARBA00022777"/>
    </source>
</evidence>
<dbReference type="Proteomes" id="UP000019812">
    <property type="component" value="Unassembled WGS sequence"/>
</dbReference>
<evidence type="ECO:0000256" key="14">
    <source>
        <dbReference type="RuleBase" id="RU364088"/>
    </source>
</evidence>
<evidence type="ECO:0000256" key="12">
    <source>
        <dbReference type="ARBA" id="ARBA00023012"/>
    </source>
</evidence>
<evidence type="ECO:0000256" key="8">
    <source>
        <dbReference type="ARBA" id="ARBA00022741"/>
    </source>
</evidence>
<dbReference type="STRING" id="1457154.CAPSK01_003582"/>
<evidence type="ECO:0000259" key="15">
    <source>
        <dbReference type="PROSITE" id="PS50109"/>
    </source>
</evidence>
<dbReference type="Gene3D" id="6.10.340.10">
    <property type="match status" value="1"/>
</dbReference>
<keyword evidence="10 14" id="KW-0067">ATP-binding</keyword>
<feature type="domain" description="Histidine kinase" evidence="15">
    <location>
        <begin position="231"/>
        <end position="446"/>
    </location>
</feature>
<dbReference type="Pfam" id="PF00512">
    <property type="entry name" value="HisKA"/>
    <property type="match status" value="1"/>
</dbReference>
<organism evidence="17 18">
    <name type="scientific">Candidatus Accumulibacter vicinus</name>
    <dbReference type="NCBI Taxonomy" id="2954382"/>
    <lineage>
        <taxon>Bacteria</taxon>
        <taxon>Pseudomonadati</taxon>
        <taxon>Pseudomonadota</taxon>
        <taxon>Betaproteobacteria</taxon>
        <taxon>Candidatus Accumulibacter</taxon>
    </lineage>
</organism>
<keyword evidence="6 14" id="KW-0808">Transferase</keyword>
<evidence type="ECO:0000256" key="5">
    <source>
        <dbReference type="ARBA" id="ARBA00022553"/>
    </source>
</evidence>
<dbReference type="FunFam" id="1.10.287.130:FF:000001">
    <property type="entry name" value="Two-component sensor histidine kinase"/>
    <property type="match status" value="1"/>
</dbReference>
<keyword evidence="3 14" id="KW-1003">Cell membrane</keyword>
<evidence type="ECO:0000259" key="16">
    <source>
        <dbReference type="PROSITE" id="PS50885"/>
    </source>
</evidence>
<proteinExistence type="predicted"/>
<dbReference type="InterPro" id="IPR050428">
    <property type="entry name" value="TCS_sensor_his_kinase"/>
</dbReference>
<keyword evidence="8 14" id="KW-0547">Nucleotide-binding</keyword>
<dbReference type="InterPro" id="IPR036890">
    <property type="entry name" value="HATPase_C_sf"/>
</dbReference>
<keyword evidence="7" id="KW-0812">Transmembrane</keyword>
<dbReference type="InterPro" id="IPR006290">
    <property type="entry name" value="CztS_silS_copS"/>
</dbReference>
<dbReference type="NCBIfam" id="TIGR01386">
    <property type="entry name" value="cztS_silS_copS"/>
    <property type="match status" value="1"/>
</dbReference>
<evidence type="ECO:0000256" key="1">
    <source>
        <dbReference type="ARBA" id="ARBA00000085"/>
    </source>
</evidence>
<feature type="domain" description="HAMP" evidence="16">
    <location>
        <begin position="170"/>
        <end position="223"/>
    </location>
</feature>
<comment type="caution">
    <text evidence="17">The sequence shown here is derived from an EMBL/GenBank/DDBJ whole genome shotgun (WGS) entry which is preliminary data.</text>
</comment>
<dbReference type="InterPro" id="IPR004358">
    <property type="entry name" value="Sig_transdc_His_kin-like_C"/>
</dbReference>
<dbReference type="Gene3D" id="3.30.565.10">
    <property type="entry name" value="Histidine kinase-like ATPase, C-terminal domain"/>
    <property type="match status" value="1"/>
</dbReference>
<evidence type="ECO:0000313" key="18">
    <source>
        <dbReference type="Proteomes" id="UP000019812"/>
    </source>
</evidence>
<evidence type="ECO:0000256" key="7">
    <source>
        <dbReference type="ARBA" id="ARBA00022692"/>
    </source>
</evidence>
<evidence type="ECO:0000256" key="4">
    <source>
        <dbReference type="ARBA" id="ARBA00022519"/>
    </source>
</evidence>
<comment type="function">
    <text evidence="14">Member of a two-component regulatory system.</text>
</comment>
<dbReference type="CDD" id="cd00082">
    <property type="entry name" value="HisKA"/>
    <property type="match status" value="1"/>
</dbReference>
<comment type="catalytic activity">
    <reaction evidence="1 14">
        <text>ATP + protein L-histidine = ADP + protein N-phospho-L-histidine.</text>
        <dbReference type="EC" id="2.7.13.3"/>
    </reaction>
</comment>
<dbReference type="PROSITE" id="PS50885">
    <property type="entry name" value="HAMP"/>
    <property type="match status" value="1"/>
</dbReference>
<dbReference type="SMART" id="SM00387">
    <property type="entry name" value="HATPase_c"/>
    <property type="match status" value="1"/>
</dbReference>
<dbReference type="PROSITE" id="PS50109">
    <property type="entry name" value="HIS_KIN"/>
    <property type="match status" value="1"/>
</dbReference>
<dbReference type="AlphaFoldDB" id="A0A084XX71"/>
<dbReference type="PANTHER" id="PTHR45436:SF9">
    <property type="entry name" value="SENSOR PROTEIN"/>
    <property type="match status" value="1"/>
</dbReference>
<dbReference type="RefSeq" id="WP_034928685.1">
    <property type="nucleotide sequence ID" value="NZ_JDSS02000034.1"/>
</dbReference>
<protein>
    <recommendedName>
        <fullName evidence="14">Sensor protein</fullName>
        <ecNumber evidence="14">2.7.13.3</ecNumber>
    </recommendedName>
</protein>
<dbReference type="InterPro" id="IPR003661">
    <property type="entry name" value="HisK_dim/P_dom"/>
</dbReference>
<keyword evidence="5" id="KW-0597">Phosphoprotein</keyword>
<evidence type="ECO:0000256" key="6">
    <source>
        <dbReference type="ARBA" id="ARBA00022679"/>
    </source>
</evidence>
<evidence type="ECO:0000256" key="13">
    <source>
        <dbReference type="ARBA" id="ARBA00023136"/>
    </source>
</evidence>
<dbReference type="CDD" id="cd00075">
    <property type="entry name" value="HATPase"/>
    <property type="match status" value="1"/>
</dbReference>